<protein>
    <submittedName>
        <fullName evidence="2">Uncharacterized protein</fullName>
    </submittedName>
</protein>
<evidence type="ECO:0000256" key="1">
    <source>
        <dbReference type="SAM" id="MobiDB-lite"/>
    </source>
</evidence>
<dbReference type="EMBL" id="JAMKFB020000014">
    <property type="protein sequence ID" value="KAL0176079.1"/>
    <property type="molecule type" value="Genomic_DNA"/>
</dbReference>
<keyword evidence="3" id="KW-1185">Reference proteome</keyword>
<sequence length="92" mass="9946">HEQDPISAPVSPSLLRRISSQAEDDQTRTNLRTGRRKLGSRHGWALGRGRGGISHGYSLACVCALPKQVPRPSGNTTAAQHPARTALVRRAE</sequence>
<reference evidence="2 3" key="1">
    <citation type="submission" date="2024-05" db="EMBL/GenBank/DDBJ databases">
        <title>Genome sequencing and assembly of Indian major carp, Cirrhinus mrigala (Hamilton, 1822).</title>
        <authorList>
            <person name="Mohindra V."/>
            <person name="Chowdhury L.M."/>
            <person name="Lal K."/>
            <person name="Jena J.K."/>
        </authorList>
    </citation>
    <scope>NUCLEOTIDE SEQUENCE [LARGE SCALE GENOMIC DNA]</scope>
    <source>
        <strain evidence="2">CM1030</strain>
        <tissue evidence="2">Blood</tissue>
    </source>
</reference>
<name>A0ABD0PQC4_CIRMR</name>
<proteinExistence type="predicted"/>
<feature type="region of interest" description="Disordered" evidence="1">
    <location>
        <begin position="1"/>
        <end position="33"/>
    </location>
</feature>
<evidence type="ECO:0000313" key="3">
    <source>
        <dbReference type="Proteomes" id="UP001529510"/>
    </source>
</evidence>
<organism evidence="2 3">
    <name type="scientific">Cirrhinus mrigala</name>
    <name type="common">Mrigala</name>
    <dbReference type="NCBI Taxonomy" id="683832"/>
    <lineage>
        <taxon>Eukaryota</taxon>
        <taxon>Metazoa</taxon>
        <taxon>Chordata</taxon>
        <taxon>Craniata</taxon>
        <taxon>Vertebrata</taxon>
        <taxon>Euteleostomi</taxon>
        <taxon>Actinopterygii</taxon>
        <taxon>Neopterygii</taxon>
        <taxon>Teleostei</taxon>
        <taxon>Ostariophysi</taxon>
        <taxon>Cypriniformes</taxon>
        <taxon>Cyprinidae</taxon>
        <taxon>Labeoninae</taxon>
        <taxon>Labeonini</taxon>
        <taxon>Cirrhinus</taxon>
    </lineage>
</organism>
<accession>A0ABD0PQC4</accession>
<dbReference type="AlphaFoldDB" id="A0ABD0PQC4"/>
<feature type="non-terminal residue" evidence="2">
    <location>
        <position position="92"/>
    </location>
</feature>
<feature type="non-terminal residue" evidence="2">
    <location>
        <position position="1"/>
    </location>
</feature>
<feature type="region of interest" description="Disordered" evidence="1">
    <location>
        <begin position="70"/>
        <end position="92"/>
    </location>
</feature>
<dbReference type="Proteomes" id="UP001529510">
    <property type="component" value="Unassembled WGS sequence"/>
</dbReference>
<gene>
    <name evidence="2" type="ORF">M9458_028409</name>
</gene>
<evidence type="ECO:0000313" key="2">
    <source>
        <dbReference type="EMBL" id="KAL0176079.1"/>
    </source>
</evidence>
<comment type="caution">
    <text evidence="2">The sequence shown here is derived from an EMBL/GenBank/DDBJ whole genome shotgun (WGS) entry which is preliminary data.</text>
</comment>